<dbReference type="AlphaFoldDB" id="A0A917NHM9"/>
<reference evidence="1" key="2">
    <citation type="submission" date="2020-09" db="EMBL/GenBank/DDBJ databases">
        <authorList>
            <person name="Sun Q."/>
            <person name="Ohkuma M."/>
        </authorList>
    </citation>
    <scope>NUCLEOTIDE SEQUENCE</scope>
    <source>
        <strain evidence="1">JCM 18487</strain>
    </source>
</reference>
<comment type="caution">
    <text evidence="1">The sequence shown here is derived from an EMBL/GenBank/DDBJ whole genome shotgun (WGS) entry which is preliminary data.</text>
</comment>
<evidence type="ECO:0000313" key="2">
    <source>
        <dbReference type="Proteomes" id="UP000637695"/>
    </source>
</evidence>
<keyword evidence="2" id="KW-1185">Reference proteome</keyword>
<evidence type="ECO:0000313" key="1">
    <source>
        <dbReference type="EMBL" id="GGI98798.1"/>
    </source>
</evidence>
<proteinExistence type="predicted"/>
<organism evidence="1 2">
    <name type="scientific">Alicyclobacillus cellulosilyticus</name>
    <dbReference type="NCBI Taxonomy" id="1003997"/>
    <lineage>
        <taxon>Bacteria</taxon>
        <taxon>Bacillati</taxon>
        <taxon>Bacillota</taxon>
        <taxon>Bacilli</taxon>
        <taxon>Bacillales</taxon>
        <taxon>Alicyclobacillaceae</taxon>
        <taxon>Alicyclobacillus</taxon>
    </lineage>
</organism>
<reference evidence="1" key="1">
    <citation type="journal article" date="2014" name="Int. J. Syst. Evol. Microbiol.">
        <title>Complete genome sequence of Corynebacterium casei LMG S-19264T (=DSM 44701T), isolated from a smear-ripened cheese.</title>
        <authorList>
            <consortium name="US DOE Joint Genome Institute (JGI-PGF)"/>
            <person name="Walter F."/>
            <person name="Albersmeier A."/>
            <person name="Kalinowski J."/>
            <person name="Ruckert C."/>
        </authorList>
    </citation>
    <scope>NUCLEOTIDE SEQUENCE</scope>
    <source>
        <strain evidence="1">JCM 18487</strain>
    </source>
</reference>
<sequence>MHVIRSDEWSNAHLAVNDCLSRLLNTLRDLGYNPSLHISYDQDEQHIVVDPELRRRHPEVEAAYQEYVSYCRLRDAALRQIQELPKVDLGFQ</sequence>
<name>A0A917NHM9_9BACL</name>
<dbReference type="Proteomes" id="UP000637695">
    <property type="component" value="Unassembled WGS sequence"/>
</dbReference>
<accession>A0A917NHM9</accession>
<gene>
    <name evidence="1" type="ORF">GCM10010885_05350</name>
</gene>
<protein>
    <submittedName>
        <fullName evidence="1">Uncharacterized protein</fullName>
    </submittedName>
</protein>
<dbReference type="EMBL" id="BMOY01000005">
    <property type="protein sequence ID" value="GGI98798.1"/>
    <property type="molecule type" value="Genomic_DNA"/>
</dbReference>
<dbReference type="RefSeq" id="WP_188880991.1">
    <property type="nucleotide sequence ID" value="NZ_BMOY01000005.1"/>
</dbReference>